<evidence type="ECO:0000313" key="2">
    <source>
        <dbReference type="Proteomes" id="UP000814033"/>
    </source>
</evidence>
<name>A0ACB8RJU3_9AGAM</name>
<comment type="caution">
    <text evidence="1">The sequence shown here is derived from an EMBL/GenBank/DDBJ whole genome shotgun (WGS) entry which is preliminary data.</text>
</comment>
<evidence type="ECO:0000313" key="1">
    <source>
        <dbReference type="EMBL" id="KAI0044162.1"/>
    </source>
</evidence>
<dbReference type="Proteomes" id="UP000814033">
    <property type="component" value="Unassembled WGS sequence"/>
</dbReference>
<accession>A0ACB8RJU3</accession>
<proteinExistence type="predicted"/>
<protein>
    <submittedName>
        <fullName evidence="1">Nucleotidylyl transferase</fullName>
    </submittedName>
</protein>
<reference evidence="1" key="2">
    <citation type="journal article" date="2022" name="New Phytol.">
        <title>Evolutionary transition to the ectomycorrhizal habit in the genomes of a hyperdiverse lineage of mushroom-forming fungi.</title>
        <authorList>
            <person name="Looney B."/>
            <person name="Miyauchi S."/>
            <person name="Morin E."/>
            <person name="Drula E."/>
            <person name="Courty P.E."/>
            <person name="Kohler A."/>
            <person name="Kuo A."/>
            <person name="LaButti K."/>
            <person name="Pangilinan J."/>
            <person name="Lipzen A."/>
            <person name="Riley R."/>
            <person name="Andreopoulos W."/>
            <person name="He G."/>
            <person name="Johnson J."/>
            <person name="Nolan M."/>
            <person name="Tritt A."/>
            <person name="Barry K.W."/>
            <person name="Grigoriev I.V."/>
            <person name="Nagy L.G."/>
            <person name="Hibbett D."/>
            <person name="Henrissat B."/>
            <person name="Matheny P.B."/>
            <person name="Labbe J."/>
            <person name="Martin F.M."/>
        </authorList>
    </citation>
    <scope>NUCLEOTIDE SEQUENCE</scope>
    <source>
        <strain evidence="1">FP105234-sp</strain>
    </source>
</reference>
<sequence>MPLADLEAALQRVRDGHSTVELIHTPSPRWPYPPSLPNSFPPSHATLPISVLDSSFNPPTLAHLALAAAPPPTSATSSPYVARLLLLSVRNADKQLKAGDAVYAQRMHMMVLLAAELEDALGSAVNVAVAIIDEPTFVGKSAALLNFLHGRLAEMDSGETEAGRTLPGVQLAFLQGFDTIERLLAPRYYGSEGKMHAALSKFFSRDGDDSSVVYARRSASLPDPREQHERTVLEPAEEYLRSGKIALIDIDEEVQRFSSTEARAKAKTGDGSWTRVVPKRIAEYIVEQGLYRN</sequence>
<gene>
    <name evidence="1" type="ORF">FA95DRAFT_299422</name>
</gene>
<reference evidence="1" key="1">
    <citation type="submission" date="2021-02" db="EMBL/GenBank/DDBJ databases">
        <authorList>
            <consortium name="DOE Joint Genome Institute"/>
            <person name="Ahrendt S."/>
            <person name="Looney B.P."/>
            <person name="Miyauchi S."/>
            <person name="Morin E."/>
            <person name="Drula E."/>
            <person name="Courty P.E."/>
            <person name="Chicoki N."/>
            <person name="Fauchery L."/>
            <person name="Kohler A."/>
            <person name="Kuo A."/>
            <person name="Labutti K."/>
            <person name="Pangilinan J."/>
            <person name="Lipzen A."/>
            <person name="Riley R."/>
            <person name="Andreopoulos W."/>
            <person name="He G."/>
            <person name="Johnson J."/>
            <person name="Barry K.W."/>
            <person name="Grigoriev I.V."/>
            <person name="Nagy L."/>
            <person name="Hibbett D."/>
            <person name="Henrissat B."/>
            <person name="Matheny P.B."/>
            <person name="Labbe J."/>
            <person name="Martin F."/>
        </authorList>
    </citation>
    <scope>NUCLEOTIDE SEQUENCE</scope>
    <source>
        <strain evidence="1">FP105234-sp</strain>
    </source>
</reference>
<organism evidence="1 2">
    <name type="scientific">Auriscalpium vulgare</name>
    <dbReference type="NCBI Taxonomy" id="40419"/>
    <lineage>
        <taxon>Eukaryota</taxon>
        <taxon>Fungi</taxon>
        <taxon>Dikarya</taxon>
        <taxon>Basidiomycota</taxon>
        <taxon>Agaricomycotina</taxon>
        <taxon>Agaricomycetes</taxon>
        <taxon>Russulales</taxon>
        <taxon>Auriscalpiaceae</taxon>
        <taxon>Auriscalpium</taxon>
    </lineage>
</organism>
<dbReference type="EMBL" id="MU275992">
    <property type="protein sequence ID" value="KAI0044162.1"/>
    <property type="molecule type" value="Genomic_DNA"/>
</dbReference>
<keyword evidence="1" id="KW-0808">Transferase</keyword>
<keyword evidence="2" id="KW-1185">Reference proteome</keyword>